<proteinExistence type="predicted"/>
<protein>
    <submittedName>
        <fullName evidence="1">Uncharacterized protein</fullName>
    </submittedName>
</protein>
<keyword evidence="2" id="KW-1185">Reference proteome</keyword>
<dbReference type="EMBL" id="JADNYM010000029">
    <property type="protein sequence ID" value="MBG0741349.1"/>
    <property type="molecule type" value="Genomic_DNA"/>
</dbReference>
<sequence length="92" mass="10111">MFDREMMGGGGLVWHYSDGAGLKSILGNRVLWASSAAYMNDFQELISGDDVLNKIYARLKEEVSENHREELQQAVNVSGHGKLPIGGHVTAH</sequence>
<dbReference type="Proteomes" id="UP000655366">
    <property type="component" value="Unassembled WGS sequence"/>
</dbReference>
<name>A0A931CTX8_9MICC</name>
<dbReference type="AlphaFoldDB" id="A0A931CTX8"/>
<reference evidence="1 2" key="1">
    <citation type="submission" date="2020-11" db="EMBL/GenBank/DDBJ databases">
        <title>Arthrobacter antarcticus sp. nov., isolated from Antarctic Soil.</title>
        <authorList>
            <person name="Li J."/>
        </authorList>
    </citation>
    <scope>NUCLEOTIDE SEQUENCE [LARGE SCALE GENOMIC DNA]</scope>
    <source>
        <strain evidence="1 2">Z1-20</strain>
    </source>
</reference>
<evidence type="ECO:0000313" key="1">
    <source>
        <dbReference type="EMBL" id="MBG0741349.1"/>
    </source>
</evidence>
<organism evidence="1 2">
    <name type="scientific">Arthrobacter terrae</name>
    <dbReference type="NCBI Taxonomy" id="2935737"/>
    <lineage>
        <taxon>Bacteria</taxon>
        <taxon>Bacillati</taxon>
        <taxon>Actinomycetota</taxon>
        <taxon>Actinomycetes</taxon>
        <taxon>Micrococcales</taxon>
        <taxon>Micrococcaceae</taxon>
        <taxon>Arthrobacter</taxon>
    </lineage>
</organism>
<comment type="caution">
    <text evidence="1">The sequence shown here is derived from an EMBL/GenBank/DDBJ whole genome shotgun (WGS) entry which is preliminary data.</text>
</comment>
<dbReference type="RefSeq" id="WP_196398285.1">
    <property type="nucleotide sequence ID" value="NZ_JADNYM010000029.1"/>
</dbReference>
<evidence type="ECO:0000313" key="2">
    <source>
        <dbReference type="Proteomes" id="UP000655366"/>
    </source>
</evidence>
<gene>
    <name evidence="1" type="ORF">IV500_18445</name>
</gene>
<accession>A0A931CTX8</accession>